<feature type="transmembrane region" description="Helical" evidence="8">
    <location>
        <begin position="637"/>
        <end position="656"/>
    </location>
</feature>
<dbReference type="SUPFAM" id="SSF82866">
    <property type="entry name" value="Multidrug efflux transporter AcrB transmembrane domain"/>
    <property type="match status" value="2"/>
</dbReference>
<dbReference type="InterPro" id="IPR052081">
    <property type="entry name" value="Dispatched_Hh_regulator"/>
</dbReference>
<comment type="caution">
    <text evidence="10">The sequence shown here is derived from an EMBL/GenBank/DDBJ whole genome shotgun (WGS) entry which is preliminary data.</text>
</comment>
<protein>
    <recommendedName>
        <fullName evidence="9">SSD domain-containing protein</fullName>
    </recommendedName>
</protein>
<feature type="transmembrane region" description="Helical" evidence="8">
    <location>
        <begin position="474"/>
        <end position="493"/>
    </location>
</feature>
<feature type="transmembrane region" description="Helical" evidence="8">
    <location>
        <begin position="829"/>
        <end position="851"/>
    </location>
</feature>
<evidence type="ECO:0000256" key="4">
    <source>
        <dbReference type="ARBA" id="ARBA00023136"/>
    </source>
</evidence>
<comment type="subcellular location">
    <subcellularLocation>
        <location evidence="1">Membrane</location>
        <topology evidence="1">Multi-pass membrane protein</topology>
    </subcellularLocation>
</comment>
<keyword evidence="2 8" id="KW-0812">Transmembrane</keyword>
<dbReference type="Pfam" id="PF12349">
    <property type="entry name" value="Sterol-sensing"/>
    <property type="match status" value="1"/>
</dbReference>
<comment type="similarity">
    <text evidence="6">Belongs to the dispatched family.</text>
</comment>
<feature type="compositionally biased region" description="Basic residues" evidence="7">
    <location>
        <begin position="983"/>
        <end position="992"/>
    </location>
</feature>
<feature type="transmembrane region" description="Helical" evidence="8">
    <location>
        <begin position="324"/>
        <end position="348"/>
    </location>
</feature>
<evidence type="ECO:0000256" key="5">
    <source>
        <dbReference type="ARBA" id="ARBA00023180"/>
    </source>
</evidence>
<dbReference type="GO" id="GO:0016020">
    <property type="term" value="C:membrane"/>
    <property type="evidence" value="ECO:0007669"/>
    <property type="project" value="UniProtKB-SubCell"/>
</dbReference>
<dbReference type="Pfam" id="PF03176">
    <property type="entry name" value="MMPL"/>
    <property type="match status" value="1"/>
</dbReference>
<dbReference type="InterPro" id="IPR000731">
    <property type="entry name" value="SSD"/>
</dbReference>
<evidence type="ECO:0000256" key="8">
    <source>
        <dbReference type="SAM" id="Phobius"/>
    </source>
</evidence>
<feature type="transmembrane region" description="Helical" evidence="8">
    <location>
        <begin position="299"/>
        <end position="318"/>
    </location>
</feature>
<evidence type="ECO:0000256" key="7">
    <source>
        <dbReference type="SAM" id="MobiDB-lite"/>
    </source>
</evidence>
<feature type="compositionally biased region" description="Polar residues" evidence="7">
    <location>
        <begin position="961"/>
        <end position="970"/>
    </location>
</feature>
<dbReference type="PROSITE" id="PS50156">
    <property type="entry name" value="SSD"/>
    <property type="match status" value="2"/>
</dbReference>
<dbReference type="InterPro" id="IPR053958">
    <property type="entry name" value="HMGCR/SNAP/NPC1-like_SSD"/>
</dbReference>
<reference evidence="10" key="1">
    <citation type="journal article" date="2023" name="Mol. Biol. Evol.">
        <title>Third-Generation Sequencing Reveals the Adaptive Role of the Epigenome in Three Deep-Sea Polychaetes.</title>
        <authorList>
            <person name="Perez M."/>
            <person name="Aroh O."/>
            <person name="Sun Y."/>
            <person name="Lan Y."/>
            <person name="Juniper S.K."/>
            <person name="Young C.R."/>
            <person name="Angers B."/>
            <person name="Qian P.Y."/>
        </authorList>
    </citation>
    <scope>NUCLEOTIDE SEQUENCE</scope>
    <source>
        <strain evidence="10">P08H-3</strain>
    </source>
</reference>
<dbReference type="AlphaFoldDB" id="A0AAD9K3L6"/>
<name>A0AAD9K3L6_9ANNE</name>
<dbReference type="Proteomes" id="UP001208570">
    <property type="component" value="Unassembled WGS sequence"/>
</dbReference>
<feature type="transmembrane region" description="Helical" evidence="8">
    <location>
        <begin position="726"/>
        <end position="747"/>
    </location>
</feature>
<dbReference type="GO" id="GO:0022857">
    <property type="term" value="F:transmembrane transporter activity"/>
    <property type="evidence" value="ECO:0007669"/>
    <property type="project" value="TreeGrafter"/>
</dbReference>
<dbReference type="InterPro" id="IPR004869">
    <property type="entry name" value="MMPL_dom"/>
</dbReference>
<gene>
    <name evidence="10" type="ORF">LSH36_82g06018</name>
</gene>
<accession>A0AAD9K3L6</accession>
<evidence type="ECO:0000256" key="3">
    <source>
        <dbReference type="ARBA" id="ARBA00022989"/>
    </source>
</evidence>
<organism evidence="10 11">
    <name type="scientific">Paralvinella palmiformis</name>
    <dbReference type="NCBI Taxonomy" id="53620"/>
    <lineage>
        <taxon>Eukaryota</taxon>
        <taxon>Metazoa</taxon>
        <taxon>Spiralia</taxon>
        <taxon>Lophotrochozoa</taxon>
        <taxon>Annelida</taxon>
        <taxon>Polychaeta</taxon>
        <taxon>Sedentaria</taxon>
        <taxon>Canalipalpata</taxon>
        <taxon>Terebellida</taxon>
        <taxon>Terebelliformia</taxon>
        <taxon>Alvinellidae</taxon>
        <taxon>Paralvinella</taxon>
    </lineage>
</organism>
<dbReference type="PANTHER" id="PTHR45951">
    <property type="entry name" value="PROTEIN DISPATCHED-RELATED"/>
    <property type="match status" value="1"/>
</dbReference>
<evidence type="ECO:0000256" key="2">
    <source>
        <dbReference type="ARBA" id="ARBA00022692"/>
    </source>
</evidence>
<dbReference type="PANTHER" id="PTHR45951:SF3">
    <property type="entry name" value="PROTEIN DISPATCHED"/>
    <property type="match status" value="1"/>
</dbReference>
<sequence length="992" mass="112022">MADWFHEAYNESSQLEVGGGGGFEPRGTDIRGWMNAGYFIQKKVFDGELLLAPGVVLNMTKEKLSLSMGGIFSSEENELITNLNNPRKVPRTGVASVIKGKNLMLPEMLRSICSLKDEAIKRPCGDLCDVISLPDLISEIRGTNCRNLTDNDVVIVNDLLRKCAKFYFDGSLTRNCSKSSACPGVDKSCTRHGTIYRIFNDFTDKEFMAKGNTSMLELTYSTIFIQWYGSVESLRRFFTANLGENGVYNDNVRIHGIKLMIQKVVFQWYLIQDLIWYGLAMGVVILLLVIYLRSFVLMITVILNVIFSLLLAYWIYFMVIRFTFFPFINILAALLLVALGADDLFIFYDIWRDEKLRQPKASYEELISHTLRKGGTSVFVTSFTTSTALLANFVNDVTAIRCFGMFAAICVLVNFLLFITWVPAIFVITDYAYASCLGDDFCYDKSLSACKCFFTTHKGFWNKVMPTAVNKTSILWIILSLAMASGGLTATFWKPKLDLPSTNSFRLLVPSHPFEVYERQLKEHLRFEDDALEMGVQLLWGAEGADNGDLLNPDAFGSLVVDPTFDIYLNTSQLWLARLCESLMEQDFIDEKFAGKAKCYWQYYKEFVSTQCFNVTSCCEQHFPLSYNMSKRCMKELAYILMKKNVTALTVGLPLFDDKGMIKVFQMSFKTSYTWTANYEQMKLIYERIESFMTSKLRSAPRAVSGGWFTGRWLYEFGFFDLQMSLASGTLNGIGISMAIGFTVLLFTTVNIFLAVYAIVTIALVLSTTTGILALMGWELNTSEALTLTLSMGLSIDFTIHNGVAYKLSEERRREDKVTEALSSVGSAITMAGLTTLGAGASMMCGSVWAYRQFGVFLVLTMLLSWYYAMFFFMSLCSTIGPVGKVGDFGCAFSWMKRKTKKKYRKENGDLTEAASETGRRLDNGHAPRQQMDEQPSPPPPRRSSLSQSHEFRDDLHSMSDRNSYISSYENDGFDPAPERPPRKSTPHRHLT</sequence>
<feature type="domain" description="SSD" evidence="9">
    <location>
        <begin position="754"/>
        <end position="879"/>
    </location>
</feature>
<feature type="transmembrane region" description="Helical" evidence="8">
    <location>
        <begin position="754"/>
        <end position="776"/>
    </location>
</feature>
<feature type="transmembrane region" description="Helical" evidence="8">
    <location>
        <begin position="403"/>
        <end position="428"/>
    </location>
</feature>
<evidence type="ECO:0000313" key="11">
    <source>
        <dbReference type="Proteomes" id="UP001208570"/>
    </source>
</evidence>
<feature type="region of interest" description="Disordered" evidence="7">
    <location>
        <begin position="906"/>
        <end position="992"/>
    </location>
</feature>
<feature type="compositionally biased region" description="Basic and acidic residues" evidence="7">
    <location>
        <begin position="950"/>
        <end position="960"/>
    </location>
</feature>
<feature type="transmembrane region" description="Helical" evidence="8">
    <location>
        <begin position="274"/>
        <end position="292"/>
    </location>
</feature>
<keyword evidence="11" id="KW-1185">Reference proteome</keyword>
<dbReference type="Gene3D" id="1.20.1640.10">
    <property type="entry name" value="Multidrug efflux transporter AcrB transmembrane domain"/>
    <property type="match status" value="2"/>
</dbReference>
<keyword evidence="3 8" id="KW-1133">Transmembrane helix</keyword>
<proteinExistence type="inferred from homology"/>
<evidence type="ECO:0000256" key="6">
    <source>
        <dbReference type="ARBA" id="ARBA00038046"/>
    </source>
</evidence>
<evidence type="ECO:0000256" key="1">
    <source>
        <dbReference type="ARBA" id="ARBA00004141"/>
    </source>
</evidence>
<keyword evidence="5" id="KW-0325">Glycoprotein</keyword>
<evidence type="ECO:0000313" key="10">
    <source>
        <dbReference type="EMBL" id="KAK2163305.1"/>
    </source>
</evidence>
<dbReference type="GO" id="GO:0007224">
    <property type="term" value="P:smoothened signaling pathway"/>
    <property type="evidence" value="ECO:0007669"/>
    <property type="project" value="TreeGrafter"/>
</dbReference>
<keyword evidence="4 8" id="KW-0472">Membrane</keyword>
<dbReference type="EMBL" id="JAODUP010000082">
    <property type="protein sequence ID" value="KAK2163305.1"/>
    <property type="molecule type" value="Genomic_DNA"/>
</dbReference>
<evidence type="ECO:0000259" key="9">
    <source>
        <dbReference type="PROSITE" id="PS50156"/>
    </source>
</evidence>
<feature type="domain" description="SSD" evidence="9">
    <location>
        <begin position="295"/>
        <end position="428"/>
    </location>
</feature>